<feature type="domain" description="Nitrogenase/oxidoreductase component 1" evidence="16">
    <location>
        <begin position="47"/>
        <end position="453"/>
    </location>
</feature>
<evidence type="ECO:0000256" key="13">
    <source>
        <dbReference type="ARBA" id="ARBA00047967"/>
    </source>
</evidence>
<dbReference type="InterPro" id="IPR010143">
    <property type="entry name" value="Nase_comp1_asu"/>
</dbReference>
<evidence type="ECO:0000256" key="8">
    <source>
        <dbReference type="ARBA" id="ARBA00022840"/>
    </source>
</evidence>
<evidence type="ECO:0000256" key="12">
    <source>
        <dbReference type="ARBA" id="ARBA00023231"/>
    </source>
</evidence>
<evidence type="ECO:0000256" key="7">
    <source>
        <dbReference type="ARBA" id="ARBA00022741"/>
    </source>
</evidence>
<dbReference type="STRING" id="55758.MBFIL_04080"/>
<evidence type="ECO:0000256" key="14">
    <source>
        <dbReference type="RuleBase" id="RU004022"/>
    </source>
</evidence>
<dbReference type="NCBIfam" id="TIGR01284">
    <property type="entry name" value="alt_nitrog_alph"/>
    <property type="match status" value="1"/>
</dbReference>
<evidence type="ECO:0000256" key="3">
    <source>
        <dbReference type="ARBA" id="ARBA00002621"/>
    </source>
</evidence>
<dbReference type="PROSITE" id="PS00090">
    <property type="entry name" value="NITROGENASE_1_2"/>
    <property type="match status" value="1"/>
</dbReference>
<dbReference type="PANTHER" id="PTHR43457:SF1">
    <property type="entry name" value="NITROGENASE MOLYBDENUM-IRON PROTEIN ALPHA CHAIN"/>
    <property type="match status" value="1"/>
</dbReference>
<comment type="function">
    <text evidence="3">This molybdenum-iron protein is part of the nitrogenase complex that catalyzes the key enzymatic reactions in nitrogen fixation.</text>
</comment>
<dbReference type="GO" id="GO:0005524">
    <property type="term" value="F:ATP binding"/>
    <property type="evidence" value="ECO:0007669"/>
    <property type="project" value="UniProtKB-KW"/>
</dbReference>
<name>A0A166ETA0_9EURY</name>
<feature type="region of interest" description="Disordered" evidence="15">
    <location>
        <begin position="473"/>
        <end position="502"/>
    </location>
</feature>
<keyword evidence="18" id="KW-1185">Reference proteome</keyword>
<dbReference type="InterPro" id="IPR000318">
    <property type="entry name" value="Nase_comp1_CS"/>
</dbReference>
<evidence type="ECO:0000256" key="6">
    <source>
        <dbReference type="ARBA" id="ARBA00022723"/>
    </source>
</evidence>
<dbReference type="NCBIfam" id="TIGR01862">
    <property type="entry name" value="N2-ase-Ialpha"/>
    <property type="match status" value="1"/>
</dbReference>
<comment type="cofactor">
    <cofactor evidence="1">
        <name>[8Fe-7S] cluster</name>
        <dbReference type="ChEBI" id="CHEBI:21143"/>
    </cofactor>
</comment>
<dbReference type="OrthoDB" id="72973at2157"/>
<comment type="subunit">
    <text evidence="4">Tetramer of two alpha and two beta chains. Forms complex with the iron protein (nitrogenase component 2).</text>
</comment>
<dbReference type="Gene3D" id="3.40.50.1980">
    <property type="entry name" value="Nitrogenase molybdenum iron protein domain"/>
    <property type="match status" value="1"/>
</dbReference>
<dbReference type="PATRIC" id="fig|55758.3.peg.457"/>
<evidence type="ECO:0000256" key="5">
    <source>
        <dbReference type="ARBA" id="ARBA00022505"/>
    </source>
</evidence>
<dbReference type="RefSeq" id="WP_084266260.1">
    <property type="nucleotide sequence ID" value="NZ_LWMT01000054.1"/>
</dbReference>
<comment type="caution">
    <text evidence="17">The sequence shown here is derived from an EMBL/GenBank/DDBJ whole genome shotgun (WGS) entry which is preliminary data.</text>
</comment>
<dbReference type="PANTHER" id="PTHR43457">
    <property type="entry name" value="NITROGENASE MOLYBDENUM-IRON PROTEIN ALPHA CHAIN"/>
    <property type="match status" value="1"/>
</dbReference>
<dbReference type="AlphaFoldDB" id="A0A166ETA0"/>
<dbReference type="GO" id="GO:0016163">
    <property type="term" value="F:nitrogenase activity"/>
    <property type="evidence" value="ECO:0007669"/>
    <property type="project" value="UniProtKB-EC"/>
</dbReference>
<dbReference type="GO" id="GO:0051536">
    <property type="term" value="F:iron-sulfur cluster binding"/>
    <property type="evidence" value="ECO:0007669"/>
    <property type="project" value="UniProtKB-KW"/>
</dbReference>
<keyword evidence="7" id="KW-0547">Nucleotide-binding</keyword>
<evidence type="ECO:0000256" key="11">
    <source>
        <dbReference type="ARBA" id="ARBA00023014"/>
    </source>
</evidence>
<dbReference type="InterPro" id="IPR005974">
    <property type="entry name" value="Nase_asu"/>
</dbReference>
<gene>
    <name evidence="17" type="primary">vnfD_1</name>
    <name evidence="17" type="ORF">MBFIL_04080</name>
</gene>
<evidence type="ECO:0000259" key="16">
    <source>
        <dbReference type="Pfam" id="PF00148"/>
    </source>
</evidence>
<evidence type="ECO:0000256" key="9">
    <source>
        <dbReference type="ARBA" id="ARBA00023002"/>
    </source>
</evidence>
<evidence type="ECO:0000256" key="10">
    <source>
        <dbReference type="ARBA" id="ARBA00023004"/>
    </source>
</evidence>
<comment type="catalytic activity">
    <reaction evidence="13 14">
        <text>N2 + 8 reduced [2Fe-2S]-[ferredoxin] + 16 ATP + 16 H2O = H2 + 8 oxidized [2Fe-2S]-[ferredoxin] + 2 NH4(+) + 16 ADP + 16 phosphate + 6 H(+)</text>
        <dbReference type="Rhea" id="RHEA:21448"/>
        <dbReference type="Rhea" id="RHEA-COMP:10000"/>
        <dbReference type="Rhea" id="RHEA-COMP:10001"/>
        <dbReference type="ChEBI" id="CHEBI:15377"/>
        <dbReference type="ChEBI" id="CHEBI:15378"/>
        <dbReference type="ChEBI" id="CHEBI:17997"/>
        <dbReference type="ChEBI" id="CHEBI:18276"/>
        <dbReference type="ChEBI" id="CHEBI:28938"/>
        <dbReference type="ChEBI" id="CHEBI:30616"/>
        <dbReference type="ChEBI" id="CHEBI:33737"/>
        <dbReference type="ChEBI" id="CHEBI:33738"/>
        <dbReference type="ChEBI" id="CHEBI:43474"/>
        <dbReference type="ChEBI" id="CHEBI:456216"/>
        <dbReference type="EC" id="1.18.6.1"/>
    </reaction>
</comment>
<dbReference type="EC" id="1.18.6.1" evidence="14"/>
<evidence type="ECO:0000256" key="2">
    <source>
        <dbReference type="ARBA" id="ARBA00001969"/>
    </source>
</evidence>
<evidence type="ECO:0000256" key="4">
    <source>
        <dbReference type="ARBA" id="ARBA00011462"/>
    </source>
</evidence>
<comment type="cofactor">
    <cofactor evidence="2">
        <name>[7Fe-Mo-9S-C-homocitryl] cluster</name>
        <dbReference type="ChEBI" id="CHEBI:30409"/>
    </cofactor>
</comment>
<dbReference type="Proteomes" id="UP000077066">
    <property type="component" value="Unassembled WGS sequence"/>
</dbReference>
<protein>
    <recommendedName>
        <fullName evidence="14">Nitrogenase protein alpha chain</fullName>
        <ecNumber evidence="14">1.18.6.1</ecNumber>
    </recommendedName>
</protein>
<keyword evidence="9 14" id="KW-0560">Oxidoreductase</keyword>
<organism evidence="17 18">
    <name type="scientific">Methanobrevibacter filiformis</name>
    <dbReference type="NCBI Taxonomy" id="55758"/>
    <lineage>
        <taxon>Archaea</taxon>
        <taxon>Methanobacteriati</taxon>
        <taxon>Methanobacteriota</taxon>
        <taxon>Methanomada group</taxon>
        <taxon>Methanobacteria</taxon>
        <taxon>Methanobacteriales</taxon>
        <taxon>Methanobacteriaceae</taxon>
        <taxon>Methanobrevibacter</taxon>
    </lineage>
</organism>
<sequence>MPHKLFDVDKEIPERKEHVYVKHCNDVEDDIACNTSTVPGCMTARGCVYAGSKGVIGGAIKDVIQVVHSPCGCTTYGGGAKRYPSRPNMPDGSTFPIENFNIKYVCGTDLKESDVVFGGTKKLKQSIIDANKEFPFATSIYCYATCTTGLIGDDMDAVAKELTEELGKDVVAFNTPGFAGPSQSKGHHIANNTIFDRLVGTKEPPRTTEYDVCLIGEYNIDGDLWIIEKYLKEMGINVLSRFTGDSSHDEICWMHRSKLNLVRCQRSATYIAELIEEKYGTPFMKVDFFSVEYCADNLREIGKFFNLEEEAEKVIKKYLNPIKEELAFYKEKLTGKKIYIFSGGPKSWHLSTPIERELGMDVTAVASEFEHADGFKKMKERVKEGATIVDDPNTPEIEEMILNDKPDIILAGIKEKYLAHKLGVPSLMIHSYENGPYIGFEGFLNMAKDIYAYINTPVWSLLEFNPKPEVNKEEISSNADINNNTNDINDDITDKNAMEASK</sequence>
<dbReference type="SUPFAM" id="SSF53807">
    <property type="entry name" value="Helical backbone' metal receptor"/>
    <property type="match status" value="1"/>
</dbReference>
<keyword evidence="6 14" id="KW-0479">Metal-binding</keyword>
<evidence type="ECO:0000256" key="1">
    <source>
        <dbReference type="ARBA" id="ARBA00001919"/>
    </source>
</evidence>
<dbReference type="GO" id="GO:0046872">
    <property type="term" value="F:metal ion binding"/>
    <property type="evidence" value="ECO:0007669"/>
    <property type="project" value="UniProtKB-KW"/>
</dbReference>
<keyword evidence="12" id="KW-0535">Nitrogen fixation</keyword>
<reference evidence="17 18" key="1">
    <citation type="submission" date="2016-04" db="EMBL/GenBank/DDBJ databases">
        <title>Genome sequence of Methanobrevibacter filiformis DSM 11501.</title>
        <authorList>
            <person name="Poehlein A."/>
            <person name="Seedorf H."/>
            <person name="Daniel R."/>
        </authorList>
    </citation>
    <scope>NUCLEOTIDE SEQUENCE [LARGE SCALE GENOMIC DNA]</scope>
    <source>
        <strain evidence="17 18">DSM 11501</strain>
    </source>
</reference>
<keyword evidence="5" id="KW-0500">Molybdenum</keyword>
<dbReference type="Gene3D" id="3.40.50.12380">
    <property type="entry name" value="Nitrogenase MoFe cofactor biosynthesis protein NifE, C-terminal"/>
    <property type="match status" value="1"/>
</dbReference>
<dbReference type="InterPro" id="IPR000510">
    <property type="entry name" value="Nase/OxRdtase_comp1"/>
</dbReference>
<evidence type="ECO:0000313" key="18">
    <source>
        <dbReference type="Proteomes" id="UP000077066"/>
    </source>
</evidence>
<accession>A0A166ETA0</accession>
<keyword evidence="8" id="KW-0067">ATP-binding</keyword>
<proteinExistence type="predicted"/>
<evidence type="ECO:0000313" key="17">
    <source>
        <dbReference type="EMBL" id="KZX16990.1"/>
    </source>
</evidence>
<feature type="compositionally biased region" description="Basic and acidic residues" evidence="15">
    <location>
        <begin position="492"/>
        <end position="502"/>
    </location>
</feature>
<dbReference type="EMBL" id="LWMT01000054">
    <property type="protein sequence ID" value="KZX16990.1"/>
    <property type="molecule type" value="Genomic_DNA"/>
</dbReference>
<dbReference type="Pfam" id="PF00148">
    <property type="entry name" value="Oxidored_nitro"/>
    <property type="match status" value="1"/>
</dbReference>
<evidence type="ECO:0000256" key="15">
    <source>
        <dbReference type="SAM" id="MobiDB-lite"/>
    </source>
</evidence>
<keyword evidence="10 14" id="KW-0408">Iron</keyword>
<keyword evidence="11" id="KW-0411">Iron-sulfur</keyword>